<dbReference type="EMBL" id="JAWHQM010000001">
    <property type="protein sequence ID" value="KAK5624728.1"/>
    <property type="molecule type" value="Genomic_DNA"/>
</dbReference>
<dbReference type="AlphaFoldDB" id="A0AAN7Z2I4"/>
<keyword evidence="2" id="KW-1185">Reference proteome</keyword>
<evidence type="ECO:0000313" key="1">
    <source>
        <dbReference type="EMBL" id="KAK5624728.1"/>
    </source>
</evidence>
<evidence type="ECO:0000313" key="2">
    <source>
        <dbReference type="Proteomes" id="UP001305414"/>
    </source>
</evidence>
<sequence length="153" mass="17363">MSAYHGHSTLLGNQQHVIWPSELDEAEKSPCRAPLFNTAGSFISMIDGVQERVHLLPAIYGFILSDTQVRIIVGITLNLQDTEPFLRDITAYNVVATSCLIQGKLVHFAHQRHGRPVVIWRGYLTLRCLWAMSADERLSHRWIFIVVIFGRVP</sequence>
<proteinExistence type="predicted"/>
<comment type="caution">
    <text evidence="1">The sequence shown here is derived from an EMBL/GenBank/DDBJ whole genome shotgun (WGS) entry which is preliminary data.</text>
</comment>
<name>A0AAN7Z2I4_9PEZI</name>
<organism evidence="1 2">
    <name type="scientific">Xylaria bambusicola</name>
    <dbReference type="NCBI Taxonomy" id="326684"/>
    <lineage>
        <taxon>Eukaryota</taxon>
        <taxon>Fungi</taxon>
        <taxon>Dikarya</taxon>
        <taxon>Ascomycota</taxon>
        <taxon>Pezizomycotina</taxon>
        <taxon>Sordariomycetes</taxon>
        <taxon>Xylariomycetidae</taxon>
        <taxon>Xylariales</taxon>
        <taxon>Xylariaceae</taxon>
        <taxon>Xylaria</taxon>
    </lineage>
</organism>
<protein>
    <submittedName>
        <fullName evidence="1">Uncharacterized protein</fullName>
    </submittedName>
</protein>
<dbReference type="Proteomes" id="UP001305414">
    <property type="component" value="Unassembled WGS sequence"/>
</dbReference>
<gene>
    <name evidence="1" type="ORF">RRF57_000444</name>
</gene>
<reference evidence="1 2" key="1">
    <citation type="submission" date="2023-10" db="EMBL/GenBank/DDBJ databases">
        <title>Draft genome sequence of Xylaria bambusicola isolate GMP-LS, the root and basal stem rot pathogen of sugarcane in Indonesia.</title>
        <authorList>
            <person name="Selvaraj P."/>
            <person name="Muralishankar V."/>
            <person name="Muruganantham S."/>
            <person name="Sp S."/>
            <person name="Haryani S."/>
            <person name="Lau K.J.X."/>
            <person name="Naqvi N.I."/>
        </authorList>
    </citation>
    <scope>NUCLEOTIDE SEQUENCE [LARGE SCALE GENOMIC DNA]</scope>
    <source>
        <strain evidence="1">GMP-LS</strain>
    </source>
</reference>
<accession>A0AAN7Z2I4</accession>